<keyword evidence="2" id="KW-1185">Reference proteome</keyword>
<name>A0ABM6G0X7_9HYPH</name>
<reference evidence="1 2" key="1">
    <citation type="submission" date="2016-04" db="EMBL/GenBank/DDBJ databases">
        <title>Complete genome sequencing and analysis of CBMB27, Methylobacterium phyllosphaerae isolated from leaf tissues of rice (Oryza sativa L.).</title>
        <authorList>
            <person name="Lee Y."/>
            <person name="Hwangbo K."/>
            <person name="Chung H."/>
            <person name="Yoo J."/>
            <person name="Kim K.Y."/>
            <person name="Sa T.M."/>
            <person name="Um Y."/>
            <person name="Madhaiyan M."/>
        </authorList>
    </citation>
    <scope>NUCLEOTIDE SEQUENCE [LARGE SCALE GENOMIC DNA]</scope>
    <source>
        <strain evidence="1 2">CBMB27</strain>
    </source>
</reference>
<accession>A0ABM6G0X7</accession>
<evidence type="ECO:0000313" key="1">
    <source>
        <dbReference type="EMBL" id="APT31015.1"/>
    </source>
</evidence>
<sequence length="111" mass="12420">MLVLLPTAVATGIFADVKAELLLKERIAIIPGRSFAELVVWRVPTPVRESSHAFKYRLALVVDGACVLRYDNEAGKGDHRHVGEAEIAYRFTTPEALLADFWADVEPWRES</sequence>
<organism evidence="1 2">
    <name type="scientific">Methylobacterium phyllosphaerae</name>
    <dbReference type="NCBI Taxonomy" id="418223"/>
    <lineage>
        <taxon>Bacteria</taxon>
        <taxon>Pseudomonadati</taxon>
        <taxon>Pseudomonadota</taxon>
        <taxon>Alphaproteobacteria</taxon>
        <taxon>Hyphomicrobiales</taxon>
        <taxon>Methylobacteriaceae</taxon>
        <taxon>Methylobacterium</taxon>
    </lineage>
</organism>
<dbReference type="Proteomes" id="UP000185487">
    <property type="component" value="Chromosome"/>
</dbReference>
<dbReference type="InterPro" id="IPR045397">
    <property type="entry name" value="TumE-like"/>
</dbReference>
<dbReference type="Pfam" id="PF20126">
    <property type="entry name" value="TumE"/>
    <property type="match status" value="1"/>
</dbReference>
<gene>
    <name evidence="1" type="ORF">MCBMB27_01724</name>
</gene>
<evidence type="ECO:0000313" key="2">
    <source>
        <dbReference type="Proteomes" id="UP000185487"/>
    </source>
</evidence>
<protein>
    <submittedName>
        <fullName evidence="1">Uncharacterized protein</fullName>
    </submittedName>
</protein>
<dbReference type="EMBL" id="CP015367">
    <property type="protein sequence ID" value="APT31015.1"/>
    <property type="molecule type" value="Genomic_DNA"/>
</dbReference>
<proteinExistence type="predicted"/>